<dbReference type="InterPro" id="IPR043454">
    <property type="entry name" value="NPH3/RPT2-like"/>
</dbReference>
<protein>
    <recommendedName>
        <fullName evidence="9">BTB domain-containing protein</fullName>
    </recommendedName>
</protein>
<keyword evidence="2" id="KW-0833">Ubl conjugation pathway</keyword>
<keyword evidence="8" id="KW-1185">Reference proteome</keyword>
<comment type="pathway">
    <text evidence="1">Protein modification; protein ubiquitination.</text>
</comment>
<feature type="domain" description="NPH3" evidence="6">
    <location>
        <begin position="238"/>
        <end position="377"/>
    </location>
</feature>
<evidence type="ECO:0000313" key="7">
    <source>
        <dbReference type="EMBL" id="KAG6422639.1"/>
    </source>
</evidence>
<evidence type="ECO:0000259" key="6">
    <source>
        <dbReference type="PROSITE" id="PS51649"/>
    </source>
</evidence>
<comment type="similarity">
    <text evidence="3">Belongs to the NPH3 family.</text>
</comment>
<dbReference type="EMBL" id="PNBA02000005">
    <property type="protein sequence ID" value="KAG6422639.1"/>
    <property type="molecule type" value="Genomic_DNA"/>
</dbReference>
<gene>
    <name evidence="7" type="ORF">SASPL_113016</name>
</gene>
<keyword evidence="4" id="KW-0175">Coiled coil</keyword>
<evidence type="ECO:0000256" key="2">
    <source>
        <dbReference type="ARBA" id="ARBA00022786"/>
    </source>
</evidence>
<evidence type="ECO:0000259" key="5">
    <source>
        <dbReference type="PROSITE" id="PS50097"/>
    </source>
</evidence>
<feature type="domain" description="BTB" evidence="5">
    <location>
        <begin position="25"/>
        <end position="93"/>
    </location>
</feature>
<dbReference type="PROSITE" id="PS51649">
    <property type="entry name" value="NPH3"/>
    <property type="match status" value="1"/>
</dbReference>
<feature type="coiled-coil region" evidence="4">
    <location>
        <begin position="388"/>
        <end position="415"/>
    </location>
</feature>
<dbReference type="AlphaFoldDB" id="A0A8X9A0N4"/>
<dbReference type="Pfam" id="PF03000">
    <property type="entry name" value="NPH3"/>
    <property type="match status" value="1"/>
</dbReference>
<evidence type="ECO:0000313" key="8">
    <source>
        <dbReference type="Proteomes" id="UP000298416"/>
    </source>
</evidence>
<sequence length="465" mass="52190">MSSSKVAALLKIKVLSWSQETGFPVGVRVRIAERSFHLHKVWLRRNSGYFKEKLKDETTDEVDLPPDFPGGAEAFELTALLMYGHGGPPELAPDSAGAVPGPRGLLPWAEDVLLVTRCIETVAFMACMEILDPEQGREQALQLHEPWPWRDAAVGDVVSRDVWILDVIALPFAFFKRVIASLRRQAIEEKYVCTIILLYAQAHKESAPRLADLLPDRGVPVGFYLYLLATGTGRNKSVEKKVASMLHLAQPEDLAGIELAVVERIFLGSDTRSPAVARLWDQYLTNIAADPDLPCTRLITLIQTIIPHSSRHTHDYLFAALDLFFRSHSNLPQEEKGSLCKYLHCQKLSPPVCIGALRNEEMPLRLIMQALFVHAQHMSMPPGHNKSYESTAFRIQNLETELQSLKRTLHLQQSKNHQNSGCIATLTFTLHRKYAYKVRNILHQLLLFGGGKSKRNRPASASFPN</sequence>
<dbReference type="InterPro" id="IPR000210">
    <property type="entry name" value="BTB/POZ_dom"/>
</dbReference>
<reference evidence="7" key="1">
    <citation type="submission" date="2018-01" db="EMBL/GenBank/DDBJ databases">
        <authorList>
            <person name="Mao J.F."/>
        </authorList>
    </citation>
    <scope>NUCLEOTIDE SEQUENCE</scope>
    <source>
        <strain evidence="7">Huo1</strain>
        <tissue evidence="7">Leaf</tissue>
    </source>
</reference>
<comment type="caution">
    <text evidence="7">The sequence shown here is derived from an EMBL/GenBank/DDBJ whole genome shotgun (WGS) entry which is preliminary data.</text>
</comment>
<reference evidence="7" key="2">
    <citation type="submission" date="2020-08" db="EMBL/GenBank/DDBJ databases">
        <title>Plant Genome Project.</title>
        <authorList>
            <person name="Zhang R.-G."/>
        </authorList>
    </citation>
    <scope>NUCLEOTIDE SEQUENCE</scope>
    <source>
        <strain evidence="7">Huo1</strain>
        <tissue evidence="7">Leaf</tissue>
    </source>
</reference>
<evidence type="ECO:0008006" key="9">
    <source>
        <dbReference type="Google" id="ProtNLM"/>
    </source>
</evidence>
<accession>A0A8X9A0N4</accession>
<evidence type="ECO:0000256" key="4">
    <source>
        <dbReference type="SAM" id="Coils"/>
    </source>
</evidence>
<evidence type="ECO:0000256" key="3">
    <source>
        <dbReference type="PROSITE-ProRule" id="PRU00982"/>
    </source>
</evidence>
<dbReference type="InterPro" id="IPR027356">
    <property type="entry name" value="NPH3_dom"/>
</dbReference>
<name>A0A8X9A0N4_SALSN</name>
<evidence type="ECO:0000256" key="1">
    <source>
        <dbReference type="ARBA" id="ARBA00004906"/>
    </source>
</evidence>
<proteinExistence type="inferred from homology"/>
<dbReference type="PANTHER" id="PTHR32370">
    <property type="entry name" value="OS12G0117600 PROTEIN"/>
    <property type="match status" value="1"/>
</dbReference>
<dbReference type="PROSITE" id="PS50097">
    <property type="entry name" value="BTB"/>
    <property type="match status" value="1"/>
</dbReference>
<dbReference type="Proteomes" id="UP000298416">
    <property type="component" value="Unassembled WGS sequence"/>
</dbReference>
<organism evidence="7">
    <name type="scientific">Salvia splendens</name>
    <name type="common">Scarlet sage</name>
    <dbReference type="NCBI Taxonomy" id="180675"/>
    <lineage>
        <taxon>Eukaryota</taxon>
        <taxon>Viridiplantae</taxon>
        <taxon>Streptophyta</taxon>
        <taxon>Embryophyta</taxon>
        <taxon>Tracheophyta</taxon>
        <taxon>Spermatophyta</taxon>
        <taxon>Magnoliopsida</taxon>
        <taxon>eudicotyledons</taxon>
        <taxon>Gunneridae</taxon>
        <taxon>Pentapetalae</taxon>
        <taxon>asterids</taxon>
        <taxon>lamiids</taxon>
        <taxon>Lamiales</taxon>
        <taxon>Lamiaceae</taxon>
        <taxon>Nepetoideae</taxon>
        <taxon>Mentheae</taxon>
        <taxon>Salviinae</taxon>
        <taxon>Salvia</taxon>
        <taxon>Salvia subgen. Calosphace</taxon>
        <taxon>core Calosphace</taxon>
    </lineage>
</organism>